<evidence type="ECO:0000256" key="6">
    <source>
        <dbReference type="ARBA" id="ARBA00022729"/>
    </source>
</evidence>
<dbReference type="CDD" id="cd01347">
    <property type="entry name" value="ligand_gated_channel"/>
    <property type="match status" value="1"/>
</dbReference>
<feature type="domain" description="TonB-dependent receptor plug" evidence="17">
    <location>
        <begin position="96"/>
        <end position="196"/>
    </location>
</feature>
<comment type="subcellular location">
    <subcellularLocation>
        <location evidence="1 12">Cell outer membrane</location>
        <topology evidence="1 12">Multi-pass membrane protein</topology>
    </subcellularLocation>
</comment>
<evidence type="ECO:0000256" key="14">
    <source>
        <dbReference type="SAM" id="MobiDB-lite"/>
    </source>
</evidence>
<evidence type="ECO:0000259" key="17">
    <source>
        <dbReference type="Pfam" id="PF07715"/>
    </source>
</evidence>
<feature type="signal peptide" evidence="15">
    <location>
        <begin position="1"/>
        <end position="22"/>
    </location>
</feature>
<dbReference type="Gene3D" id="2.40.170.20">
    <property type="entry name" value="TonB-dependent receptor, beta-barrel domain"/>
    <property type="match status" value="1"/>
</dbReference>
<sequence>MLTPLARATLLALTGLPLAVLAQTPAVSAGPSNPDTAATTDTPPIAPPAASASAAAVSTHAKSQPSPTAAAGDRTLAPVVVTADRGPQRLADAIPQTTLFDAQDIADTTQHDLPGLLQFAPGTQIVRNGGPGSTATLFMRGADATESLVLIDGVRVDSTSLGSAQIAQIPLDQIDHVEVVNGNVSALYGSGAIGGVVQIFTKNGGSYPPRFNFETEYGSYHTQRQQVGVSGALDAEGKTTFSVSLARAKDDGFSSINPALVPAVNPNANGYLNESASASLRHTFNERWDAGVRFFQSNGNSSFDNPYGAPTDLNNLYTKVQQASVFANGKVTDWWTTHLVAAMGNDRSQTALNGVYTDHFSSDNRQYTWQNDFMLAPQQKIQLGYEHLDQTLDSNQYSAPNRHVDSGFAGYTGRFGRSQFQANVRRDQYSDFGGANSYYLGYGFDITPRWKATASWSDAFRAPTFNDLYYPYYGNPAIRPERSHSVEAALQYASDAFGLMRLTAFQTRYSNLIQAAQVLPGVYMAENVGHAKVQGLEASWSGHVGKTDLRAALTLQNPVDEDKDTDLNRRARRFASFTANRSIGSWRVGGEWLLSGARNDSGSNLGGYGIVNLSARYNITRSWYVAAQIQNLFDKDYELAYTYNTPRRSAYLTLGWQQQ</sequence>
<evidence type="ECO:0000256" key="10">
    <source>
        <dbReference type="ARBA" id="ARBA00023170"/>
    </source>
</evidence>
<evidence type="ECO:0000256" key="12">
    <source>
        <dbReference type="PROSITE-ProRule" id="PRU01360"/>
    </source>
</evidence>
<evidence type="ECO:0000256" key="13">
    <source>
        <dbReference type="RuleBase" id="RU003357"/>
    </source>
</evidence>
<keyword evidence="3 12" id="KW-0813">Transport</keyword>
<dbReference type="SUPFAM" id="SSF56935">
    <property type="entry name" value="Porins"/>
    <property type="match status" value="1"/>
</dbReference>
<dbReference type="Gene3D" id="2.170.130.10">
    <property type="entry name" value="TonB-dependent receptor, plug domain"/>
    <property type="match status" value="1"/>
</dbReference>
<protein>
    <submittedName>
        <fullName evidence="18">TonB-dependent receptor</fullName>
    </submittedName>
</protein>
<proteinExistence type="inferred from homology"/>
<dbReference type="Proteomes" id="UP001325479">
    <property type="component" value="Chromosome"/>
</dbReference>
<feature type="compositionally biased region" description="Low complexity" evidence="14">
    <location>
        <begin position="31"/>
        <end position="63"/>
    </location>
</feature>
<evidence type="ECO:0000256" key="15">
    <source>
        <dbReference type="SAM" id="SignalP"/>
    </source>
</evidence>
<keyword evidence="10 18" id="KW-0675">Receptor</keyword>
<evidence type="ECO:0000256" key="1">
    <source>
        <dbReference type="ARBA" id="ARBA00004571"/>
    </source>
</evidence>
<evidence type="ECO:0000256" key="4">
    <source>
        <dbReference type="ARBA" id="ARBA00022452"/>
    </source>
</evidence>
<keyword evidence="9 12" id="KW-0472">Membrane</keyword>
<gene>
    <name evidence="18" type="ORF">U0042_23370</name>
</gene>
<dbReference type="PROSITE" id="PS52016">
    <property type="entry name" value="TONB_DEPENDENT_REC_3"/>
    <property type="match status" value="1"/>
</dbReference>
<evidence type="ECO:0000259" key="16">
    <source>
        <dbReference type="Pfam" id="PF00593"/>
    </source>
</evidence>
<feature type="chain" id="PRO_5045230578" evidence="15">
    <location>
        <begin position="23"/>
        <end position="659"/>
    </location>
</feature>
<evidence type="ECO:0000256" key="9">
    <source>
        <dbReference type="ARBA" id="ARBA00023136"/>
    </source>
</evidence>
<evidence type="ECO:0000313" key="18">
    <source>
        <dbReference type="EMBL" id="WQD76984.1"/>
    </source>
</evidence>
<dbReference type="InterPro" id="IPR037066">
    <property type="entry name" value="Plug_dom_sf"/>
</dbReference>
<dbReference type="Pfam" id="PF07715">
    <property type="entry name" value="Plug"/>
    <property type="match status" value="1"/>
</dbReference>
<dbReference type="EMBL" id="CP139965">
    <property type="protein sequence ID" value="WQD76984.1"/>
    <property type="molecule type" value="Genomic_DNA"/>
</dbReference>
<evidence type="ECO:0000256" key="7">
    <source>
        <dbReference type="ARBA" id="ARBA00023065"/>
    </source>
</evidence>
<evidence type="ECO:0000256" key="8">
    <source>
        <dbReference type="ARBA" id="ARBA00023077"/>
    </source>
</evidence>
<evidence type="ECO:0000256" key="5">
    <source>
        <dbReference type="ARBA" id="ARBA00022692"/>
    </source>
</evidence>
<reference evidence="18 19" key="1">
    <citation type="submission" date="2023-12" db="EMBL/GenBank/DDBJ databases">
        <title>Genome sequencing and assembly of bacterial species from a model synthetic community.</title>
        <authorList>
            <person name="Hogle S.L."/>
        </authorList>
    </citation>
    <scope>NUCLEOTIDE SEQUENCE [LARGE SCALE GENOMIC DNA]</scope>
    <source>
        <strain evidence="18 19">HAMBI 2494</strain>
    </source>
</reference>
<keyword evidence="7" id="KW-0406">Ion transport</keyword>
<comment type="similarity">
    <text evidence="2 12 13">Belongs to the TonB-dependent receptor family.</text>
</comment>
<feature type="region of interest" description="Disordered" evidence="14">
    <location>
        <begin position="27"/>
        <end position="73"/>
    </location>
</feature>
<dbReference type="Pfam" id="PF00593">
    <property type="entry name" value="TonB_dep_Rec_b-barrel"/>
    <property type="match status" value="1"/>
</dbReference>
<organism evidence="18 19">
    <name type="scientific">Paraburkholderia kururiensis</name>
    <dbReference type="NCBI Taxonomy" id="984307"/>
    <lineage>
        <taxon>Bacteria</taxon>
        <taxon>Pseudomonadati</taxon>
        <taxon>Pseudomonadota</taxon>
        <taxon>Betaproteobacteria</taxon>
        <taxon>Burkholderiales</taxon>
        <taxon>Burkholderiaceae</taxon>
        <taxon>Paraburkholderia</taxon>
    </lineage>
</organism>
<name>A0ABZ0WI34_9BURK</name>
<evidence type="ECO:0000256" key="2">
    <source>
        <dbReference type="ARBA" id="ARBA00009810"/>
    </source>
</evidence>
<dbReference type="InterPro" id="IPR000531">
    <property type="entry name" value="Beta-barrel_TonB"/>
</dbReference>
<dbReference type="InterPro" id="IPR036942">
    <property type="entry name" value="Beta-barrel_TonB_sf"/>
</dbReference>
<dbReference type="InterPro" id="IPR012910">
    <property type="entry name" value="Plug_dom"/>
</dbReference>
<keyword evidence="6 15" id="KW-0732">Signal</keyword>
<keyword evidence="8 13" id="KW-0798">TonB box</keyword>
<accession>A0ABZ0WI34</accession>
<feature type="domain" description="TonB-dependent receptor-like beta-barrel" evidence="16">
    <location>
        <begin position="252"/>
        <end position="632"/>
    </location>
</feature>
<dbReference type="InterPro" id="IPR039426">
    <property type="entry name" value="TonB-dep_rcpt-like"/>
</dbReference>
<dbReference type="PANTHER" id="PTHR30069">
    <property type="entry name" value="TONB-DEPENDENT OUTER MEMBRANE RECEPTOR"/>
    <property type="match status" value="1"/>
</dbReference>
<keyword evidence="19" id="KW-1185">Reference proteome</keyword>
<evidence type="ECO:0000256" key="11">
    <source>
        <dbReference type="ARBA" id="ARBA00023237"/>
    </source>
</evidence>
<keyword evidence="4 12" id="KW-1134">Transmembrane beta strand</keyword>
<keyword evidence="5 12" id="KW-0812">Transmembrane</keyword>
<dbReference type="RefSeq" id="WP_114808922.1">
    <property type="nucleotide sequence ID" value="NZ_CP139965.1"/>
</dbReference>
<dbReference type="PANTHER" id="PTHR30069:SF53">
    <property type="entry name" value="COLICIN I RECEPTOR-RELATED"/>
    <property type="match status" value="1"/>
</dbReference>
<evidence type="ECO:0000256" key="3">
    <source>
        <dbReference type="ARBA" id="ARBA00022448"/>
    </source>
</evidence>
<evidence type="ECO:0000313" key="19">
    <source>
        <dbReference type="Proteomes" id="UP001325479"/>
    </source>
</evidence>
<keyword evidence="11 12" id="KW-0998">Cell outer membrane</keyword>